<dbReference type="EMBL" id="SZYD01000011">
    <property type="protein sequence ID" value="KAD4887979.1"/>
    <property type="molecule type" value="Genomic_DNA"/>
</dbReference>
<dbReference type="OrthoDB" id="1712866at2759"/>
<accession>A0A5N6NH45</accession>
<dbReference type="GO" id="GO:0005992">
    <property type="term" value="P:trehalose biosynthetic process"/>
    <property type="evidence" value="ECO:0007669"/>
    <property type="project" value="InterPro"/>
</dbReference>
<dbReference type="InterPro" id="IPR001830">
    <property type="entry name" value="Glyco_trans_20"/>
</dbReference>
<evidence type="ECO:0000313" key="1">
    <source>
        <dbReference type="EMBL" id="KAD4887979.1"/>
    </source>
</evidence>
<protein>
    <submittedName>
        <fullName evidence="1">Uncharacterized protein</fullName>
    </submittedName>
</protein>
<comment type="caution">
    <text evidence="1">The sequence shown here is derived from an EMBL/GenBank/DDBJ whole genome shotgun (WGS) entry which is preliminary data.</text>
</comment>
<organism evidence="1 2">
    <name type="scientific">Mikania micrantha</name>
    <name type="common">bitter vine</name>
    <dbReference type="NCBI Taxonomy" id="192012"/>
    <lineage>
        <taxon>Eukaryota</taxon>
        <taxon>Viridiplantae</taxon>
        <taxon>Streptophyta</taxon>
        <taxon>Embryophyta</taxon>
        <taxon>Tracheophyta</taxon>
        <taxon>Spermatophyta</taxon>
        <taxon>Magnoliopsida</taxon>
        <taxon>eudicotyledons</taxon>
        <taxon>Gunneridae</taxon>
        <taxon>Pentapetalae</taxon>
        <taxon>asterids</taxon>
        <taxon>campanulids</taxon>
        <taxon>Asterales</taxon>
        <taxon>Asteraceae</taxon>
        <taxon>Asteroideae</taxon>
        <taxon>Heliantheae alliance</taxon>
        <taxon>Eupatorieae</taxon>
        <taxon>Mikania</taxon>
    </lineage>
</organism>
<dbReference type="GO" id="GO:0004805">
    <property type="term" value="F:trehalose-phosphatase activity"/>
    <property type="evidence" value="ECO:0007669"/>
    <property type="project" value="TreeGrafter"/>
</dbReference>
<gene>
    <name evidence="1" type="ORF">E3N88_20052</name>
</gene>
<dbReference type="Pfam" id="PF00982">
    <property type="entry name" value="Glyco_transf_20"/>
    <property type="match status" value="1"/>
</dbReference>
<sequence>MLGLDYKSKRGYIGLEYYGRTVSIKNLPVGIDIGKIESVKSSPETASKVQELRRRYNGKTVMKITGKTDLPTATSSNVLTFTPDLDFLQKPISRKQPIRRTRNPAAGVRLKRDGAPAGGKGVLGLSVSGCVLQRDVGLVPLGFRFGGEEEGCDLTILPLM</sequence>
<dbReference type="SUPFAM" id="SSF53756">
    <property type="entry name" value="UDP-Glycosyltransferase/glycogen phosphorylase"/>
    <property type="match status" value="1"/>
</dbReference>
<name>A0A5N6NH45_9ASTR</name>
<proteinExistence type="predicted"/>
<dbReference type="AlphaFoldDB" id="A0A5N6NH45"/>
<dbReference type="Proteomes" id="UP000326396">
    <property type="component" value="Linkage Group LG19"/>
</dbReference>
<evidence type="ECO:0000313" key="2">
    <source>
        <dbReference type="Proteomes" id="UP000326396"/>
    </source>
</evidence>
<dbReference type="GO" id="GO:0005829">
    <property type="term" value="C:cytosol"/>
    <property type="evidence" value="ECO:0007669"/>
    <property type="project" value="TreeGrafter"/>
</dbReference>
<dbReference type="PANTHER" id="PTHR10788:SF46">
    <property type="entry name" value="ALPHA,ALPHA-TREHALOSE-PHOSPHATE SYNTHASE [UDP-FORMING] 11-RELATED"/>
    <property type="match status" value="1"/>
</dbReference>
<keyword evidence="2" id="KW-1185">Reference proteome</keyword>
<dbReference type="PANTHER" id="PTHR10788">
    <property type="entry name" value="TREHALOSE-6-PHOSPHATE SYNTHASE"/>
    <property type="match status" value="1"/>
</dbReference>
<reference evidence="1 2" key="1">
    <citation type="submission" date="2019-05" db="EMBL/GenBank/DDBJ databases">
        <title>Mikania micrantha, genome provides insights into the molecular mechanism of rapid growth.</title>
        <authorList>
            <person name="Liu B."/>
        </authorList>
    </citation>
    <scope>NUCLEOTIDE SEQUENCE [LARGE SCALE GENOMIC DNA]</scope>
    <source>
        <strain evidence="1">NLD-2019</strain>
        <tissue evidence="1">Leaf</tissue>
    </source>
</reference>